<evidence type="ECO:0000256" key="1">
    <source>
        <dbReference type="ARBA" id="ARBA00004163"/>
    </source>
</evidence>
<sequence length="840" mass="93485">MNAATVLCFSESPVYLTLLKLKLLLNGRYMTCTTWYWVVIPMAAGGFLNVHISVVKLGPKLYFQVVTISGSCYEGQWQNGKRHGLGVESRGRWIYRGEWTQGFKGRYGVRQSNTSTAKYEGTWANGLQDGYGSETYADDGTYQGQWMRGMRHGYGIRKSAPFGKASKYRANKALRASLTSLRSNEAQGHPEPSDKRDRRVDDSRGGFVLYKNSTEPTVRRKSLGTGNVKKGLFNGLKIKKQKSTGDLDKRGGGSGSIRSTGSSASWVSTDSGQSGMTNASGPSDSNASFVVEDETMDPAVTETYMGEWKNDKRSGYGISERSDGLKYEGEWYANKKYGYGVTTFNNGEKEEGKYKNNVLITSQKKKLFLMRSAKFRERIDAARCKKSDIAINRTATARGKAEQADIAAAHAREDSDIAEGVAKQYAPDFRQPGLERLKERQNRFREMQKHNNPNPVDMNLDKKDPPNPASNYNHNQTSNPYSNPPNPGQNFVEKTIPNHTPNIPNNIGSKPINPNIPNQNPYSQMRNNPAYGQEPRLPENNTTHVGWNQPQSHLYNNPNNPSATQPPINEVGPKLSQNANENNPANDFTQRPRNSITGTPPRRMSRPTLGSIGPQSSKEYLEQYRRPPSRDTSVDRYTKATGRLNTALTSRQPSVDRTTATLRPSETPDRTIRAPSAVRGTTPVPVSNNVGTRNGSVMTGNAIRTIPDVYCPDKISNSGYYSSSRERFNAIRKSAAGFTYKRNMRRLIQRSWEILGYVKSTLDLPKAILVFRTQPFEEIILRKRGLGQDIIPSPNQPKRTESLFIPGQPTPQAAAKVSTHQVSIKNEECVIFAGICKSLG</sequence>
<keyword evidence="5" id="KW-1003">Cell membrane</keyword>
<feature type="compositionally biased region" description="Polar residues" evidence="11">
    <location>
        <begin position="266"/>
        <end position="288"/>
    </location>
</feature>
<feature type="compositionally biased region" description="Low complexity" evidence="11">
    <location>
        <begin position="256"/>
        <end position="265"/>
    </location>
</feature>
<feature type="region of interest" description="Disordered" evidence="11">
    <location>
        <begin position="242"/>
        <end position="288"/>
    </location>
</feature>
<feature type="compositionally biased region" description="Polar residues" evidence="11">
    <location>
        <begin position="651"/>
        <end position="664"/>
    </location>
</feature>
<keyword evidence="13" id="KW-1185">Reference proteome</keyword>
<feature type="compositionally biased region" description="Basic and acidic residues" evidence="11">
    <location>
        <begin position="619"/>
        <end position="635"/>
    </location>
</feature>
<feature type="compositionally biased region" description="Low complexity" evidence="11">
    <location>
        <begin position="495"/>
        <end position="521"/>
    </location>
</feature>
<feature type="compositionally biased region" description="Polar residues" evidence="11">
    <location>
        <begin position="575"/>
        <end position="598"/>
    </location>
</feature>
<evidence type="ECO:0000313" key="13">
    <source>
        <dbReference type="Proteomes" id="UP001162164"/>
    </source>
</evidence>
<accession>A0ABQ9JV66</accession>
<keyword evidence="6" id="KW-0812">Transmembrane</keyword>
<feature type="region of interest" description="Disordered" evidence="11">
    <location>
        <begin position="651"/>
        <end position="693"/>
    </location>
</feature>
<evidence type="ECO:0000256" key="4">
    <source>
        <dbReference type="ARBA" id="ARBA00008599"/>
    </source>
</evidence>
<dbReference type="Gene3D" id="2.20.110.10">
    <property type="entry name" value="Histone H3 K4-specific methyltransferase SET7/9 N-terminal domain"/>
    <property type="match status" value="2"/>
</dbReference>
<proteinExistence type="inferred from homology"/>
<gene>
    <name evidence="12" type="ORF">NQ317_001474</name>
</gene>
<dbReference type="Pfam" id="PF02493">
    <property type="entry name" value="MORN"/>
    <property type="match status" value="6"/>
</dbReference>
<feature type="compositionally biased region" description="Polar residues" evidence="11">
    <location>
        <begin position="539"/>
        <end position="567"/>
    </location>
</feature>
<reference evidence="12" key="1">
    <citation type="journal article" date="2023" name="Insect Mol. Biol.">
        <title>Genome sequencing provides insights into the evolution of gene families encoding plant cell wall-degrading enzymes in longhorned beetles.</title>
        <authorList>
            <person name="Shin N.R."/>
            <person name="Okamura Y."/>
            <person name="Kirsch R."/>
            <person name="Pauchet Y."/>
        </authorList>
    </citation>
    <scope>NUCLEOTIDE SEQUENCE</scope>
    <source>
        <strain evidence="12">MMC_N1</strain>
    </source>
</reference>
<dbReference type="InterPro" id="IPR003409">
    <property type="entry name" value="MORN"/>
</dbReference>
<evidence type="ECO:0000313" key="12">
    <source>
        <dbReference type="EMBL" id="KAJ8982065.1"/>
    </source>
</evidence>
<feature type="compositionally biased region" description="Polar residues" evidence="11">
    <location>
        <begin position="684"/>
        <end position="693"/>
    </location>
</feature>
<keyword evidence="8" id="KW-0256">Endoplasmic reticulum</keyword>
<feature type="compositionally biased region" description="Basic and acidic residues" evidence="11">
    <location>
        <begin position="191"/>
        <end position="204"/>
    </location>
</feature>
<dbReference type="SMART" id="SM00698">
    <property type="entry name" value="MORN"/>
    <property type="match status" value="5"/>
</dbReference>
<comment type="subcellular location">
    <subcellularLocation>
        <location evidence="3">Cell membrane</location>
    </subcellularLocation>
    <subcellularLocation>
        <location evidence="2">Endomembrane system</location>
        <topology evidence="2">Peripheral membrane protein</topology>
    </subcellularLocation>
    <subcellularLocation>
        <location evidence="1">Endoplasmic reticulum membrane</location>
        <topology evidence="1">Single-pass type IV membrane protein</topology>
    </subcellularLocation>
</comment>
<evidence type="ECO:0000256" key="10">
    <source>
        <dbReference type="ARBA" id="ARBA00023136"/>
    </source>
</evidence>
<keyword evidence="10" id="KW-0472">Membrane</keyword>
<dbReference type="EMBL" id="JAPWTJ010000148">
    <property type="protein sequence ID" value="KAJ8982065.1"/>
    <property type="molecule type" value="Genomic_DNA"/>
</dbReference>
<dbReference type="Proteomes" id="UP001162164">
    <property type="component" value="Unassembled WGS sequence"/>
</dbReference>
<evidence type="ECO:0000256" key="6">
    <source>
        <dbReference type="ARBA" id="ARBA00022692"/>
    </source>
</evidence>
<dbReference type="SUPFAM" id="SSF82185">
    <property type="entry name" value="Histone H3 K4-specific methyltransferase SET7/9 N-terminal domain"/>
    <property type="match status" value="2"/>
</dbReference>
<dbReference type="PANTHER" id="PTHR23085">
    <property type="entry name" value="GH28348P"/>
    <property type="match status" value="1"/>
</dbReference>
<feature type="region of interest" description="Disordered" evidence="11">
    <location>
        <begin position="178"/>
        <end position="226"/>
    </location>
</feature>
<feature type="region of interest" description="Disordered" evidence="11">
    <location>
        <begin position="446"/>
        <end position="635"/>
    </location>
</feature>
<dbReference type="PANTHER" id="PTHR23085:SF16">
    <property type="entry name" value="GH28348P"/>
    <property type="match status" value="1"/>
</dbReference>
<evidence type="ECO:0000256" key="11">
    <source>
        <dbReference type="SAM" id="MobiDB-lite"/>
    </source>
</evidence>
<evidence type="ECO:0000256" key="8">
    <source>
        <dbReference type="ARBA" id="ARBA00022824"/>
    </source>
</evidence>
<organism evidence="12 13">
    <name type="scientific">Molorchus minor</name>
    <dbReference type="NCBI Taxonomy" id="1323400"/>
    <lineage>
        <taxon>Eukaryota</taxon>
        <taxon>Metazoa</taxon>
        <taxon>Ecdysozoa</taxon>
        <taxon>Arthropoda</taxon>
        <taxon>Hexapoda</taxon>
        <taxon>Insecta</taxon>
        <taxon>Pterygota</taxon>
        <taxon>Neoptera</taxon>
        <taxon>Endopterygota</taxon>
        <taxon>Coleoptera</taxon>
        <taxon>Polyphaga</taxon>
        <taxon>Cucujiformia</taxon>
        <taxon>Chrysomeloidea</taxon>
        <taxon>Cerambycidae</taxon>
        <taxon>Lamiinae</taxon>
        <taxon>Monochamini</taxon>
        <taxon>Molorchus</taxon>
    </lineage>
</organism>
<evidence type="ECO:0000256" key="2">
    <source>
        <dbReference type="ARBA" id="ARBA00004184"/>
    </source>
</evidence>
<protein>
    <submittedName>
        <fullName evidence="12">Uncharacterized protein</fullName>
    </submittedName>
</protein>
<evidence type="ECO:0000256" key="7">
    <source>
        <dbReference type="ARBA" id="ARBA00022737"/>
    </source>
</evidence>
<evidence type="ECO:0000256" key="5">
    <source>
        <dbReference type="ARBA" id="ARBA00022475"/>
    </source>
</evidence>
<name>A0ABQ9JV66_9CUCU</name>
<evidence type="ECO:0000256" key="9">
    <source>
        <dbReference type="ARBA" id="ARBA00022989"/>
    </source>
</evidence>
<dbReference type="InterPro" id="IPR017191">
    <property type="entry name" value="Junctophilin"/>
</dbReference>
<evidence type="ECO:0000256" key="3">
    <source>
        <dbReference type="ARBA" id="ARBA00004236"/>
    </source>
</evidence>
<feature type="compositionally biased region" description="Polar residues" evidence="11">
    <location>
        <begin position="469"/>
        <end position="481"/>
    </location>
</feature>
<keyword evidence="9" id="KW-1133">Transmembrane helix</keyword>
<comment type="caution">
    <text evidence="12">The sequence shown here is derived from an EMBL/GenBank/DDBJ whole genome shotgun (WGS) entry which is preliminary data.</text>
</comment>
<keyword evidence="7" id="KW-0677">Repeat</keyword>
<comment type="similarity">
    <text evidence="4">Belongs to the junctophilin family.</text>
</comment>